<keyword evidence="1" id="KW-0378">Hydrolase</keyword>
<dbReference type="PANTHER" id="PTHR46020:SF26">
    <property type="entry name" value="GDSL ESTERASE_LIPASE"/>
    <property type="match status" value="1"/>
</dbReference>
<dbReference type="PANTHER" id="PTHR46020">
    <property type="entry name" value="OSJNBB0059K02.9 PROTEIN"/>
    <property type="match status" value="1"/>
</dbReference>
<dbReference type="EMBL" id="GBRH01181941">
    <property type="protein sequence ID" value="JAE15955.1"/>
    <property type="molecule type" value="Transcribed_RNA"/>
</dbReference>
<proteinExistence type="predicted"/>
<name>A0A0A9FSX6_ARUDO</name>
<evidence type="ECO:0000256" key="2">
    <source>
        <dbReference type="ARBA" id="ARBA00023098"/>
    </source>
</evidence>
<protein>
    <submittedName>
        <fullName evidence="3">Uncharacterized protein</fullName>
    </submittedName>
</protein>
<accession>A0A0A9FSX6</accession>
<evidence type="ECO:0000256" key="1">
    <source>
        <dbReference type="ARBA" id="ARBA00022801"/>
    </source>
</evidence>
<reference evidence="3" key="2">
    <citation type="journal article" date="2015" name="Data Brief">
        <title>Shoot transcriptome of the giant reed, Arundo donax.</title>
        <authorList>
            <person name="Barrero R.A."/>
            <person name="Guerrero F.D."/>
            <person name="Moolhuijzen P."/>
            <person name="Goolsby J.A."/>
            <person name="Tidwell J."/>
            <person name="Bellgard S.E."/>
            <person name="Bellgard M.I."/>
        </authorList>
    </citation>
    <scope>NUCLEOTIDE SEQUENCE</scope>
    <source>
        <tissue evidence="3">Shoot tissue taken approximately 20 cm above the soil surface</tissue>
    </source>
</reference>
<dbReference type="Gene3D" id="3.40.50.1110">
    <property type="entry name" value="SGNH hydrolase"/>
    <property type="match status" value="1"/>
</dbReference>
<evidence type="ECO:0000313" key="3">
    <source>
        <dbReference type="EMBL" id="JAE15955.1"/>
    </source>
</evidence>
<dbReference type="GO" id="GO:0016787">
    <property type="term" value="F:hydrolase activity"/>
    <property type="evidence" value="ECO:0007669"/>
    <property type="project" value="UniProtKB-KW"/>
</dbReference>
<reference evidence="3" key="1">
    <citation type="submission" date="2014-09" db="EMBL/GenBank/DDBJ databases">
        <authorList>
            <person name="Magalhaes I.L.F."/>
            <person name="Oliveira U."/>
            <person name="Santos F.R."/>
            <person name="Vidigal T.H.D.A."/>
            <person name="Brescovit A.D."/>
            <person name="Santos A.J."/>
        </authorList>
    </citation>
    <scope>NUCLEOTIDE SEQUENCE</scope>
    <source>
        <tissue evidence="3">Shoot tissue taken approximately 20 cm above the soil surface</tissue>
    </source>
</reference>
<dbReference type="GO" id="GO:0006629">
    <property type="term" value="P:lipid metabolic process"/>
    <property type="evidence" value="ECO:0007669"/>
    <property type="project" value="UniProtKB-KW"/>
</dbReference>
<dbReference type="AlphaFoldDB" id="A0A0A9FSX6"/>
<keyword evidence="2" id="KW-0443">Lipid metabolism</keyword>
<sequence length="78" mass="7768">MGHACSFGDGTPDAGGVQATQARGMNFAVGGAGVLDTGNFQRNISAQIDLFQAQRSTTNASGCDAGVAVVVVSGNDYS</sequence>
<organism evidence="3">
    <name type="scientific">Arundo donax</name>
    <name type="common">Giant reed</name>
    <name type="synonym">Donax arundinaceus</name>
    <dbReference type="NCBI Taxonomy" id="35708"/>
    <lineage>
        <taxon>Eukaryota</taxon>
        <taxon>Viridiplantae</taxon>
        <taxon>Streptophyta</taxon>
        <taxon>Embryophyta</taxon>
        <taxon>Tracheophyta</taxon>
        <taxon>Spermatophyta</taxon>
        <taxon>Magnoliopsida</taxon>
        <taxon>Liliopsida</taxon>
        <taxon>Poales</taxon>
        <taxon>Poaceae</taxon>
        <taxon>PACMAD clade</taxon>
        <taxon>Arundinoideae</taxon>
        <taxon>Arundineae</taxon>
        <taxon>Arundo</taxon>
    </lineage>
</organism>
<dbReference type="InterPro" id="IPR036514">
    <property type="entry name" value="SGNH_hydro_sf"/>
</dbReference>